<evidence type="ECO:0000256" key="2">
    <source>
        <dbReference type="ARBA" id="ARBA00010842"/>
    </source>
</evidence>
<dbReference type="GO" id="GO:0090090">
    <property type="term" value="P:negative regulation of canonical Wnt signaling pathway"/>
    <property type="evidence" value="ECO:0007669"/>
    <property type="project" value="TreeGrafter"/>
</dbReference>
<comment type="similarity">
    <text evidence="2">Belongs to the dickkopf family.</text>
</comment>
<evidence type="ECO:0000256" key="4">
    <source>
        <dbReference type="ARBA" id="ARBA00022525"/>
    </source>
</evidence>
<dbReference type="OrthoDB" id="4321958at2759"/>
<sequence>MHAKGLPELLRKAKNYSDAKTAAPRAPRALTSRRADRPRPRGGSESGVSAPPSVSRRPAGPSPCFEIPAPLSTPGAERPIKAAPAAVVARSCRRLQSGFGAAPEPGWDPRAASACRWGQAPPASPRSLPVSCSCPSAMPAAVSARLWVTLVAVALGGLPAPPTSATMNSVLVNSNAIKNLPPPLGGAAGHPGSAVSAAPGLAYEGGNKYQALGNYQPYACAQDEDCSADEFCSGPARAGAGGTHVCLACRKRRKRCLRHAMCCPGNYCRNGICMPSDHSHFHRGEIEETIVESFGNDQSTLDGYSRRTTLSSKIYHTKGQEGSVCLRSSDCATGLCCARHFWSKICKPVLKEGQVCTKHRRKGSHGLEIFQRCYCGEGLSCRIQRDHQASNSSRLHTCQRH</sequence>
<feature type="domain" description="Dickkopf N-terminal cysteine-rich" evidence="9">
    <location>
        <begin position="220"/>
        <end position="274"/>
    </location>
</feature>
<dbReference type="GeneID" id="101560775"/>
<name>A0A6P3VBY0_OCTDE</name>
<dbReference type="GO" id="GO:0016055">
    <property type="term" value="P:Wnt signaling pathway"/>
    <property type="evidence" value="ECO:0007669"/>
    <property type="project" value="UniProtKB-KW"/>
</dbReference>
<keyword evidence="5" id="KW-0879">Wnt signaling pathway</keyword>
<dbReference type="FunFam" id="2.10.80.10:FF:000001">
    <property type="entry name" value="Dickkopf WNT-signaling pathway inhibitor 2"/>
    <property type="match status" value="1"/>
</dbReference>
<feature type="region of interest" description="Disordered" evidence="8">
    <location>
        <begin position="1"/>
        <end position="65"/>
    </location>
</feature>
<evidence type="ECO:0000256" key="3">
    <source>
        <dbReference type="ARBA" id="ARBA00022473"/>
    </source>
</evidence>
<dbReference type="RefSeq" id="XP_012370861.1">
    <property type="nucleotide sequence ID" value="XM_012515407.2"/>
</dbReference>
<dbReference type="InterPro" id="IPR006796">
    <property type="entry name" value="Dickkopf_N"/>
</dbReference>
<accession>A0A6P3VBY0</accession>
<proteinExistence type="inferred from homology"/>
<feature type="domain" description="Dickkopf-related protein 1/2/4 C-terminal subdomain 2" evidence="10">
    <location>
        <begin position="353"/>
        <end position="401"/>
    </location>
</feature>
<dbReference type="InterPro" id="IPR047304">
    <property type="entry name" value="Dkk1_Cys2"/>
</dbReference>
<keyword evidence="3" id="KW-0217">Developmental protein</keyword>
<dbReference type="GO" id="GO:0048019">
    <property type="term" value="F:receptor antagonist activity"/>
    <property type="evidence" value="ECO:0007669"/>
    <property type="project" value="TreeGrafter"/>
</dbReference>
<evidence type="ECO:0000256" key="7">
    <source>
        <dbReference type="ARBA" id="ARBA00023157"/>
    </source>
</evidence>
<comment type="subcellular location">
    <subcellularLocation>
        <location evidence="1">Secreted</location>
    </subcellularLocation>
</comment>
<dbReference type="Pfam" id="PF21479">
    <property type="entry name" value="DIKK1-2-4_C-subdom2"/>
    <property type="match status" value="1"/>
</dbReference>
<dbReference type="Gene3D" id="2.10.80.10">
    <property type="entry name" value="Lipase, subunit A"/>
    <property type="match status" value="1"/>
</dbReference>
<keyword evidence="12" id="KW-1185">Reference proteome</keyword>
<dbReference type="FunCoup" id="A0A6P3VBY0">
    <property type="interactions" value="363"/>
</dbReference>
<dbReference type="Pfam" id="PF04706">
    <property type="entry name" value="Dickkopf_N"/>
    <property type="match status" value="1"/>
</dbReference>
<dbReference type="GO" id="GO:0039706">
    <property type="term" value="F:co-receptor binding"/>
    <property type="evidence" value="ECO:0007669"/>
    <property type="project" value="TreeGrafter"/>
</dbReference>
<reference evidence="13" key="1">
    <citation type="submission" date="2025-08" db="UniProtKB">
        <authorList>
            <consortium name="RefSeq"/>
        </authorList>
    </citation>
    <scope>IDENTIFICATION</scope>
</reference>
<feature type="domain" description="Dickkopf-related protein 1/2/4 C-terminal subdomain 1" evidence="11">
    <location>
        <begin position="321"/>
        <end position="350"/>
    </location>
</feature>
<dbReference type="InterPro" id="IPR039863">
    <property type="entry name" value="DKK1-4"/>
</dbReference>
<evidence type="ECO:0000256" key="5">
    <source>
        <dbReference type="ARBA" id="ARBA00022687"/>
    </source>
</evidence>
<dbReference type="CDD" id="cd23272">
    <property type="entry name" value="Dkk1_Cys2"/>
    <property type="match status" value="1"/>
</dbReference>
<dbReference type="InterPro" id="IPR048500">
    <property type="entry name" value="DIKK1/2/4_C-subdom1"/>
</dbReference>
<evidence type="ECO:0000256" key="8">
    <source>
        <dbReference type="SAM" id="MobiDB-lite"/>
    </source>
</evidence>
<gene>
    <name evidence="13" type="primary">Dkk1</name>
</gene>
<dbReference type="Pfam" id="PF21481">
    <property type="entry name" value="DIKK1-2-4_C-subdom1"/>
    <property type="match status" value="1"/>
</dbReference>
<keyword evidence="7" id="KW-1015">Disulfide bond</keyword>
<keyword evidence="6" id="KW-0732">Signal</keyword>
<dbReference type="PANTHER" id="PTHR12113">
    <property type="entry name" value="DICKKOPF3-LIKE 3"/>
    <property type="match status" value="1"/>
</dbReference>
<evidence type="ECO:0000256" key="6">
    <source>
        <dbReference type="ARBA" id="ARBA00022729"/>
    </source>
</evidence>
<dbReference type="CTD" id="22943"/>
<evidence type="ECO:0000259" key="10">
    <source>
        <dbReference type="Pfam" id="PF21479"/>
    </source>
</evidence>
<evidence type="ECO:0000256" key="1">
    <source>
        <dbReference type="ARBA" id="ARBA00004613"/>
    </source>
</evidence>
<evidence type="ECO:0000259" key="9">
    <source>
        <dbReference type="Pfam" id="PF04706"/>
    </source>
</evidence>
<keyword evidence="4" id="KW-0964">Secreted</keyword>
<dbReference type="AlphaFoldDB" id="A0A6P3VBY0"/>
<evidence type="ECO:0000313" key="12">
    <source>
        <dbReference type="Proteomes" id="UP000515203"/>
    </source>
</evidence>
<protein>
    <submittedName>
        <fullName evidence="13">Dickkopf-related protein 1</fullName>
    </submittedName>
</protein>
<dbReference type="InParanoid" id="A0A6P3VBY0"/>
<evidence type="ECO:0000259" key="11">
    <source>
        <dbReference type="Pfam" id="PF21481"/>
    </source>
</evidence>
<dbReference type="InterPro" id="IPR048499">
    <property type="entry name" value="DIKK1/2/4_C-subdom2"/>
</dbReference>
<evidence type="ECO:0000313" key="13">
    <source>
        <dbReference type="RefSeq" id="XP_012370861.1"/>
    </source>
</evidence>
<dbReference type="PANTHER" id="PTHR12113:SF11">
    <property type="entry name" value="DICKKOPF-RELATED PROTEIN 1"/>
    <property type="match status" value="1"/>
</dbReference>
<organism evidence="12 13">
    <name type="scientific">Octodon degus</name>
    <name type="common">Degu</name>
    <name type="synonym">Sciurus degus</name>
    <dbReference type="NCBI Taxonomy" id="10160"/>
    <lineage>
        <taxon>Eukaryota</taxon>
        <taxon>Metazoa</taxon>
        <taxon>Chordata</taxon>
        <taxon>Craniata</taxon>
        <taxon>Vertebrata</taxon>
        <taxon>Euteleostomi</taxon>
        <taxon>Mammalia</taxon>
        <taxon>Eutheria</taxon>
        <taxon>Euarchontoglires</taxon>
        <taxon>Glires</taxon>
        <taxon>Rodentia</taxon>
        <taxon>Hystricomorpha</taxon>
        <taxon>Octodontidae</taxon>
        <taxon>Octodon</taxon>
    </lineage>
</organism>
<dbReference type="Proteomes" id="UP000515203">
    <property type="component" value="Unplaced"/>
</dbReference>
<dbReference type="GO" id="GO:0005615">
    <property type="term" value="C:extracellular space"/>
    <property type="evidence" value="ECO:0007669"/>
    <property type="project" value="TreeGrafter"/>
</dbReference>